<dbReference type="EMBL" id="CP144694">
    <property type="protein sequence ID" value="WVZ04238.1"/>
    <property type="molecule type" value="Genomic_DNA"/>
</dbReference>
<keyword evidence="2" id="KW-1185">Reference proteome</keyword>
<reference evidence="1 2" key="1">
    <citation type="journal article" date="2023" name="Life. Sci Alliance">
        <title>Evolutionary insights into 3D genome organization and epigenetic landscape of Vigna mungo.</title>
        <authorList>
            <person name="Junaid A."/>
            <person name="Singh B."/>
            <person name="Bhatia S."/>
        </authorList>
    </citation>
    <scope>NUCLEOTIDE SEQUENCE [LARGE SCALE GENOMIC DNA]</scope>
    <source>
        <strain evidence="1">Urdbean</strain>
    </source>
</reference>
<protein>
    <submittedName>
        <fullName evidence="1">Uncharacterized protein</fullName>
    </submittedName>
</protein>
<dbReference type="AlphaFoldDB" id="A0AAQ3N6R5"/>
<organism evidence="1 2">
    <name type="scientific">Vigna mungo</name>
    <name type="common">Black gram</name>
    <name type="synonym">Phaseolus mungo</name>
    <dbReference type="NCBI Taxonomy" id="3915"/>
    <lineage>
        <taxon>Eukaryota</taxon>
        <taxon>Viridiplantae</taxon>
        <taxon>Streptophyta</taxon>
        <taxon>Embryophyta</taxon>
        <taxon>Tracheophyta</taxon>
        <taxon>Spermatophyta</taxon>
        <taxon>Magnoliopsida</taxon>
        <taxon>eudicotyledons</taxon>
        <taxon>Gunneridae</taxon>
        <taxon>Pentapetalae</taxon>
        <taxon>rosids</taxon>
        <taxon>fabids</taxon>
        <taxon>Fabales</taxon>
        <taxon>Fabaceae</taxon>
        <taxon>Papilionoideae</taxon>
        <taxon>50 kb inversion clade</taxon>
        <taxon>NPAAA clade</taxon>
        <taxon>indigoferoid/millettioid clade</taxon>
        <taxon>Phaseoleae</taxon>
        <taxon>Vigna</taxon>
    </lineage>
</organism>
<evidence type="ECO:0000313" key="2">
    <source>
        <dbReference type="Proteomes" id="UP001374535"/>
    </source>
</evidence>
<gene>
    <name evidence="1" type="ORF">V8G54_025044</name>
</gene>
<sequence>MKRAANMDNPAPDNDASVKSLGIFLLTQVKINNIKKSFLISRRKRKRGNLHSQITRKICIASDNIHNHKTNKKIYTKTLPITQEASNLGNGQVFLQTDTERYQSPCFLTVWTSV</sequence>
<dbReference type="Proteomes" id="UP001374535">
    <property type="component" value="Chromosome 7"/>
</dbReference>
<evidence type="ECO:0000313" key="1">
    <source>
        <dbReference type="EMBL" id="WVZ04238.1"/>
    </source>
</evidence>
<accession>A0AAQ3N6R5</accession>
<proteinExistence type="predicted"/>
<name>A0AAQ3N6R5_VIGMU</name>